<reference evidence="2" key="1">
    <citation type="journal article" date="2022" name="bioRxiv">
        <title>Sequencing and chromosome-scale assembly of the giantPleurodeles waltlgenome.</title>
        <authorList>
            <person name="Brown T."/>
            <person name="Elewa A."/>
            <person name="Iarovenko S."/>
            <person name="Subramanian E."/>
            <person name="Araus A.J."/>
            <person name="Petzold A."/>
            <person name="Susuki M."/>
            <person name="Suzuki K.-i.T."/>
            <person name="Hayashi T."/>
            <person name="Toyoda A."/>
            <person name="Oliveira C."/>
            <person name="Osipova E."/>
            <person name="Leigh N.D."/>
            <person name="Simon A."/>
            <person name="Yun M.H."/>
        </authorList>
    </citation>
    <scope>NUCLEOTIDE SEQUENCE</scope>
    <source>
        <strain evidence="2">20211129_DDA</strain>
        <tissue evidence="2">Liver</tissue>
    </source>
</reference>
<sequence length="116" mass="12940">MRNVPGGDSALRLLQSDSRSFISPLESPAPPHCLVDETSQELLLKIPRPAGGRSQLPVQPYFSRSNFQGLKKKQVHRSRRAKHRSGSGPLTKRLLIHHVSCRLADRELPVSLSSRN</sequence>
<dbReference type="AlphaFoldDB" id="A0AAV7S0K2"/>
<dbReference type="Proteomes" id="UP001066276">
    <property type="component" value="Chromosome 5"/>
</dbReference>
<evidence type="ECO:0000256" key="1">
    <source>
        <dbReference type="SAM" id="MobiDB-lite"/>
    </source>
</evidence>
<gene>
    <name evidence="2" type="ORF">NDU88_009740</name>
</gene>
<proteinExistence type="predicted"/>
<name>A0AAV7S0K2_PLEWA</name>
<comment type="caution">
    <text evidence="2">The sequence shown here is derived from an EMBL/GenBank/DDBJ whole genome shotgun (WGS) entry which is preliminary data.</text>
</comment>
<keyword evidence="3" id="KW-1185">Reference proteome</keyword>
<organism evidence="2 3">
    <name type="scientific">Pleurodeles waltl</name>
    <name type="common">Iberian ribbed newt</name>
    <dbReference type="NCBI Taxonomy" id="8319"/>
    <lineage>
        <taxon>Eukaryota</taxon>
        <taxon>Metazoa</taxon>
        <taxon>Chordata</taxon>
        <taxon>Craniata</taxon>
        <taxon>Vertebrata</taxon>
        <taxon>Euteleostomi</taxon>
        <taxon>Amphibia</taxon>
        <taxon>Batrachia</taxon>
        <taxon>Caudata</taxon>
        <taxon>Salamandroidea</taxon>
        <taxon>Salamandridae</taxon>
        <taxon>Pleurodelinae</taxon>
        <taxon>Pleurodeles</taxon>
    </lineage>
</organism>
<evidence type="ECO:0000313" key="3">
    <source>
        <dbReference type="Proteomes" id="UP001066276"/>
    </source>
</evidence>
<feature type="region of interest" description="Disordered" evidence="1">
    <location>
        <begin position="69"/>
        <end position="91"/>
    </location>
</feature>
<dbReference type="EMBL" id="JANPWB010000009">
    <property type="protein sequence ID" value="KAJ1157024.1"/>
    <property type="molecule type" value="Genomic_DNA"/>
</dbReference>
<evidence type="ECO:0000313" key="2">
    <source>
        <dbReference type="EMBL" id="KAJ1157024.1"/>
    </source>
</evidence>
<feature type="compositionally biased region" description="Basic residues" evidence="1">
    <location>
        <begin position="70"/>
        <end position="85"/>
    </location>
</feature>
<accession>A0AAV7S0K2</accession>
<protein>
    <submittedName>
        <fullName evidence="2">Uncharacterized protein</fullName>
    </submittedName>
</protein>